<gene>
    <name evidence="1" type="ORF">DFP81_11647</name>
</gene>
<sequence>MPIFRRKINHPSLSSSELAINLDAVCVEAQRKSLELNRYDERFYSYDRFSLQMHVLSCSTPTYANALGHLDHNQSD</sequence>
<protein>
    <submittedName>
        <fullName evidence="1">Uncharacterized protein</fullName>
    </submittedName>
</protein>
<keyword evidence="2" id="KW-1185">Reference proteome</keyword>
<dbReference type="EMBL" id="QUNG01000016">
    <property type="protein sequence ID" value="REG81177.1"/>
    <property type="molecule type" value="Genomic_DNA"/>
</dbReference>
<dbReference type="Proteomes" id="UP000256542">
    <property type="component" value="Unassembled WGS sequence"/>
</dbReference>
<name>A0A3E0DF25_9GAMM</name>
<dbReference type="AlphaFoldDB" id="A0A3E0DF25"/>
<evidence type="ECO:0000313" key="2">
    <source>
        <dbReference type="Proteomes" id="UP000256542"/>
    </source>
</evidence>
<reference evidence="1 2" key="1">
    <citation type="submission" date="2018-08" db="EMBL/GenBank/DDBJ databases">
        <title>Genomic Encyclopedia of Type Strains, Phase III (KMG-III): the genomes of soil and plant-associated and newly described type strains.</title>
        <authorList>
            <person name="Whitman W."/>
        </authorList>
    </citation>
    <scope>NUCLEOTIDE SEQUENCE [LARGE SCALE GENOMIC DNA]</scope>
    <source>
        <strain evidence="1 2">CECT 7375</strain>
    </source>
</reference>
<comment type="caution">
    <text evidence="1">The sequence shown here is derived from an EMBL/GenBank/DDBJ whole genome shotgun (WGS) entry which is preliminary data.</text>
</comment>
<accession>A0A3E0DF25</accession>
<evidence type="ECO:0000313" key="1">
    <source>
        <dbReference type="EMBL" id="REG81177.1"/>
    </source>
</evidence>
<organism evidence="1 2">
    <name type="scientific">Marinomonas pollencensis</name>
    <dbReference type="NCBI Taxonomy" id="491954"/>
    <lineage>
        <taxon>Bacteria</taxon>
        <taxon>Pseudomonadati</taxon>
        <taxon>Pseudomonadota</taxon>
        <taxon>Gammaproteobacteria</taxon>
        <taxon>Oceanospirillales</taxon>
        <taxon>Oceanospirillaceae</taxon>
        <taxon>Marinomonas</taxon>
    </lineage>
</organism>
<proteinExistence type="predicted"/>